<dbReference type="GO" id="GO:0016020">
    <property type="term" value="C:membrane"/>
    <property type="evidence" value="ECO:0007669"/>
    <property type="project" value="UniProtKB-SubCell"/>
</dbReference>
<feature type="transmembrane region" description="Helical" evidence="5">
    <location>
        <begin position="250"/>
        <end position="268"/>
    </location>
</feature>
<evidence type="ECO:0000259" key="6">
    <source>
        <dbReference type="Pfam" id="PF04932"/>
    </source>
</evidence>
<dbReference type="NCBIfam" id="NF047675">
    <property type="entry name" value="TeichurnBiosyTuaE"/>
    <property type="match status" value="1"/>
</dbReference>
<dbReference type="AlphaFoldDB" id="A0A2N3LJ90"/>
<feature type="domain" description="O-antigen ligase-related" evidence="6">
    <location>
        <begin position="260"/>
        <end position="396"/>
    </location>
</feature>
<dbReference type="Proteomes" id="UP000233440">
    <property type="component" value="Unassembled WGS sequence"/>
</dbReference>
<feature type="transmembrane region" description="Helical" evidence="5">
    <location>
        <begin position="176"/>
        <end position="198"/>
    </location>
</feature>
<organism evidence="7 8">
    <name type="scientific">Heyndrickxia camelliae</name>
    <dbReference type="NCBI Taxonomy" id="1707093"/>
    <lineage>
        <taxon>Bacteria</taxon>
        <taxon>Bacillati</taxon>
        <taxon>Bacillota</taxon>
        <taxon>Bacilli</taxon>
        <taxon>Bacillales</taxon>
        <taxon>Bacillaceae</taxon>
        <taxon>Heyndrickxia</taxon>
    </lineage>
</organism>
<evidence type="ECO:0000256" key="4">
    <source>
        <dbReference type="ARBA" id="ARBA00023136"/>
    </source>
</evidence>
<feature type="transmembrane region" description="Helical" evidence="5">
    <location>
        <begin position="89"/>
        <end position="107"/>
    </location>
</feature>
<feature type="transmembrane region" description="Helical" evidence="5">
    <location>
        <begin position="218"/>
        <end position="243"/>
    </location>
</feature>
<dbReference type="InterPro" id="IPR051533">
    <property type="entry name" value="WaaL-like"/>
</dbReference>
<feature type="transmembrane region" description="Helical" evidence="5">
    <location>
        <begin position="148"/>
        <end position="169"/>
    </location>
</feature>
<feature type="transmembrane region" description="Helical" evidence="5">
    <location>
        <begin position="298"/>
        <end position="315"/>
    </location>
</feature>
<dbReference type="PANTHER" id="PTHR37422">
    <property type="entry name" value="TEICHURONIC ACID BIOSYNTHESIS PROTEIN TUAE"/>
    <property type="match status" value="1"/>
</dbReference>
<dbReference type="RefSeq" id="WP_101354633.1">
    <property type="nucleotide sequence ID" value="NZ_PIQO01000009.1"/>
</dbReference>
<name>A0A2N3LJ90_9BACI</name>
<keyword evidence="2 5" id="KW-0812">Transmembrane</keyword>
<evidence type="ECO:0000313" key="7">
    <source>
        <dbReference type="EMBL" id="PKR84609.1"/>
    </source>
</evidence>
<dbReference type="EMBL" id="PIQO01000009">
    <property type="protein sequence ID" value="PKR84609.1"/>
    <property type="molecule type" value="Genomic_DNA"/>
</dbReference>
<feature type="transmembrane region" description="Helical" evidence="5">
    <location>
        <begin position="63"/>
        <end position="83"/>
    </location>
</feature>
<comment type="caution">
    <text evidence="7">The sequence shown here is derived from an EMBL/GenBank/DDBJ whole genome shotgun (WGS) entry which is preliminary data.</text>
</comment>
<keyword evidence="4 5" id="KW-0472">Membrane</keyword>
<feature type="transmembrane region" description="Helical" evidence="5">
    <location>
        <begin position="34"/>
        <end position="51"/>
    </location>
</feature>
<gene>
    <name evidence="7" type="ORF">CWO92_12925</name>
</gene>
<evidence type="ECO:0000256" key="2">
    <source>
        <dbReference type="ARBA" id="ARBA00022692"/>
    </source>
</evidence>
<feature type="transmembrane region" description="Helical" evidence="5">
    <location>
        <begin position="387"/>
        <end position="411"/>
    </location>
</feature>
<feature type="transmembrane region" description="Helical" evidence="5">
    <location>
        <begin position="119"/>
        <end position="142"/>
    </location>
</feature>
<evidence type="ECO:0000256" key="1">
    <source>
        <dbReference type="ARBA" id="ARBA00004141"/>
    </source>
</evidence>
<protein>
    <recommendedName>
        <fullName evidence="6">O-antigen ligase-related domain-containing protein</fullName>
    </recommendedName>
</protein>
<dbReference type="OrthoDB" id="9255580at2"/>
<proteinExistence type="predicted"/>
<feature type="transmembrane region" description="Helical" evidence="5">
    <location>
        <begin position="274"/>
        <end position="291"/>
    </location>
</feature>
<accession>A0A2N3LJ90</accession>
<dbReference type="InterPro" id="IPR007016">
    <property type="entry name" value="O-antigen_ligase-rel_domated"/>
</dbReference>
<dbReference type="Pfam" id="PF04932">
    <property type="entry name" value="Wzy_C"/>
    <property type="match status" value="1"/>
</dbReference>
<sequence length="486" mass="55622">MTDNRRIIQAVFAATFLLIGILDAILFIKLKSQIYFLPFLVGVLLLYIFIAKQYVNPGRLLIGMMYFLVMTTFLNQSVLSIHIGFFNLFLYRIVLILEAIIFLIFWWKEKNGVLNWNRVNVKPILFFLLFWMAYGFVSLLWSKSVLDGFKYMVLIGTGVLFVYLAVFIFQKYTHLNIFYGIWMLMTTVLLILGLINHFGHVQLPTSTLYGGPDYKMSYPTAVFFNQNDFATFLSISFFFYFSAAINSKSVWIKSLSILLGLLSVYIIYLTESRASLLGIMVGVISYLFIILPRTIKKIAVFVCSFMVIAGSVIFLKKITSLLGLFFNPINQTSSNMVRLNLLKNDLHFVLETFGFGVGAGNIPFYLKNEAIYDTNHVLEVHNWLAEIIGNFGIVIFCGYITLYLYLFYSLYKVYKAKRGLEQKGIMEACMLGLISFLVSSISPSSVSNLYFHWVFLGFVISTVNVLKNNQSKQKFNTKGQGLNGTY</sequence>
<keyword evidence="8" id="KW-1185">Reference proteome</keyword>
<feature type="transmembrane region" description="Helical" evidence="5">
    <location>
        <begin position="449"/>
        <end position="466"/>
    </location>
</feature>
<evidence type="ECO:0000256" key="3">
    <source>
        <dbReference type="ARBA" id="ARBA00022989"/>
    </source>
</evidence>
<evidence type="ECO:0000256" key="5">
    <source>
        <dbReference type="SAM" id="Phobius"/>
    </source>
</evidence>
<dbReference type="PANTHER" id="PTHR37422:SF23">
    <property type="entry name" value="TEICHURONIC ACID BIOSYNTHESIS PROTEIN TUAE"/>
    <property type="match status" value="1"/>
</dbReference>
<evidence type="ECO:0000313" key="8">
    <source>
        <dbReference type="Proteomes" id="UP000233440"/>
    </source>
</evidence>
<comment type="subcellular location">
    <subcellularLocation>
        <location evidence="1">Membrane</location>
        <topology evidence="1">Multi-pass membrane protein</topology>
    </subcellularLocation>
</comment>
<keyword evidence="3 5" id="KW-1133">Transmembrane helix</keyword>
<reference evidence="7 8" key="1">
    <citation type="submission" date="2017-11" db="EMBL/GenBank/DDBJ databases">
        <title>Bacillus camelliae sp. nov., isolated from pu'er tea.</title>
        <authorList>
            <person name="Niu L."/>
        </authorList>
    </citation>
    <scope>NUCLEOTIDE SEQUENCE [LARGE SCALE GENOMIC DNA]</scope>
    <source>
        <strain evidence="7 8">7578-1</strain>
    </source>
</reference>
<feature type="transmembrane region" description="Helical" evidence="5">
    <location>
        <begin position="7"/>
        <end position="28"/>
    </location>
</feature>